<proteinExistence type="predicted"/>
<dbReference type="InParanoid" id="E3KNC8"/>
<dbReference type="GeneID" id="10544337"/>
<organism evidence="1 2">
    <name type="scientific">Puccinia graminis f. sp. tritici (strain CRL 75-36-700-3 / race SCCL)</name>
    <name type="common">Black stem rust fungus</name>
    <dbReference type="NCBI Taxonomy" id="418459"/>
    <lineage>
        <taxon>Eukaryota</taxon>
        <taxon>Fungi</taxon>
        <taxon>Dikarya</taxon>
        <taxon>Basidiomycota</taxon>
        <taxon>Pucciniomycotina</taxon>
        <taxon>Pucciniomycetes</taxon>
        <taxon>Pucciniales</taxon>
        <taxon>Pucciniaceae</taxon>
        <taxon>Puccinia</taxon>
    </lineage>
</organism>
<evidence type="ECO:0000313" key="1">
    <source>
        <dbReference type="EMBL" id="EFP85764.2"/>
    </source>
</evidence>
<evidence type="ECO:0000313" key="2">
    <source>
        <dbReference type="Proteomes" id="UP000008783"/>
    </source>
</evidence>
<name>E3KNC8_PUCGT</name>
<dbReference type="OrthoDB" id="2505302at2759"/>
<reference evidence="2" key="2">
    <citation type="journal article" date="2011" name="Proc. Natl. Acad. Sci. U.S.A.">
        <title>Obligate biotrophy features unraveled by the genomic analysis of rust fungi.</title>
        <authorList>
            <person name="Duplessis S."/>
            <person name="Cuomo C.A."/>
            <person name="Lin Y.-C."/>
            <person name="Aerts A."/>
            <person name="Tisserant E."/>
            <person name="Veneault-Fourrey C."/>
            <person name="Joly D.L."/>
            <person name="Hacquard S."/>
            <person name="Amselem J."/>
            <person name="Cantarel B.L."/>
            <person name="Chiu R."/>
            <person name="Coutinho P.M."/>
            <person name="Feau N."/>
            <person name="Field M."/>
            <person name="Frey P."/>
            <person name="Gelhaye E."/>
            <person name="Goldberg J."/>
            <person name="Grabherr M.G."/>
            <person name="Kodira C.D."/>
            <person name="Kohler A."/>
            <person name="Kuees U."/>
            <person name="Lindquist E.A."/>
            <person name="Lucas S.M."/>
            <person name="Mago R."/>
            <person name="Mauceli E."/>
            <person name="Morin E."/>
            <person name="Murat C."/>
            <person name="Pangilinan J.L."/>
            <person name="Park R."/>
            <person name="Pearson M."/>
            <person name="Quesneville H."/>
            <person name="Rouhier N."/>
            <person name="Sakthikumar S."/>
            <person name="Salamov A.A."/>
            <person name="Schmutz J."/>
            <person name="Selles B."/>
            <person name="Shapiro H."/>
            <person name="Tanguay P."/>
            <person name="Tuskan G.A."/>
            <person name="Henrissat B."/>
            <person name="Van de Peer Y."/>
            <person name="Rouze P."/>
            <person name="Ellis J.G."/>
            <person name="Dodds P.N."/>
            <person name="Schein J.E."/>
            <person name="Zhong S."/>
            <person name="Hamelin R.C."/>
            <person name="Grigoriev I.V."/>
            <person name="Szabo L.J."/>
            <person name="Martin F."/>
        </authorList>
    </citation>
    <scope>NUCLEOTIDE SEQUENCE [LARGE SCALE GENOMIC DNA]</scope>
    <source>
        <strain evidence="2">CRL 75-36-700-3 / race SCCL</strain>
    </source>
</reference>
<accession>E3KNC8</accession>
<dbReference type="HOGENOM" id="CLU_009176_2_0_1"/>
<dbReference type="Proteomes" id="UP000008783">
    <property type="component" value="Unassembled WGS sequence"/>
</dbReference>
<dbReference type="EMBL" id="DS178296">
    <property type="protein sequence ID" value="EFP85764.2"/>
    <property type="molecule type" value="Genomic_DNA"/>
</dbReference>
<protein>
    <submittedName>
        <fullName evidence="1">Uncharacterized protein</fullName>
    </submittedName>
</protein>
<reference key="1">
    <citation type="submission" date="2007-01" db="EMBL/GenBank/DDBJ databases">
        <title>The Genome Sequence of Puccinia graminis f. sp. tritici Strain CRL 75-36-700-3.</title>
        <authorList>
            <consortium name="The Broad Institute Genome Sequencing Platform"/>
            <person name="Birren B."/>
            <person name="Lander E."/>
            <person name="Galagan J."/>
            <person name="Nusbaum C."/>
            <person name="Devon K."/>
            <person name="Cuomo C."/>
            <person name="Jaffe D."/>
            <person name="Butler J."/>
            <person name="Alvarez P."/>
            <person name="Gnerre S."/>
            <person name="Grabherr M."/>
            <person name="Mauceli E."/>
            <person name="Brockman W."/>
            <person name="Young S."/>
            <person name="LaButti K."/>
            <person name="Sykes S."/>
            <person name="DeCaprio D."/>
            <person name="Crawford M."/>
            <person name="Koehrsen M."/>
            <person name="Engels R."/>
            <person name="Montgomery P."/>
            <person name="Pearson M."/>
            <person name="Howarth C."/>
            <person name="Larson L."/>
            <person name="White J."/>
            <person name="Zeng Q."/>
            <person name="Kodira C."/>
            <person name="Yandava C."/>
            <person name="Alvarado L."/>
            <person name="O'Leary S."/>
            <person name="Szabo L."/>
            <person name="Dean R."/>
            <person name="Schein J."/>
        </authorList>
    </citation>
    <scope>NUCLEOTIDE SEQUENCE</scope>
    <source>
        <strain>CRL 75-36-700-3</strain>
    </source>
</reference>
<dbReference type="VEuPathDB" id="FungiDB:PGTG_11093"/>
<dbReference type="AlphaFoldDB" id="E3KNC8"/>
<dbReference type="KEGG" id="pgr:PGTG_11093"/>
<keyword evidence="2" id="KW-1185">Reference proteome</keyword>
<dbReference type="RefSeq" id="XP_003330183.2">
    <property type="nucleotide sequence ID" value="XM_003330135.2"/>
</dbReference>
<gene>
    <name evidence="1" type="ORF">PGTG_11093</name>
</gene>
<sequence>MDHNPKSFIISFLQIKNDQAAIQRRYWRTPRGWEGTLSVIDALRDFICTDEVGKAFWEEKILSEATRIVVDQKPASGTYPKGGYFNTKNISQNFFDIDERERQEEELLSMMRKTTTRIAFDSLNETQDQQVNISGEIFEETLVAPTSLDHEIRAKKTAAAVCSMVSFVLNRRINGMQLANSVTFLASGVSDRVNHYLNYVGLSLSRRTAHRALEVLGEEAVKRIRQKFSKSQALIMPPFLCIDNLDFEQRVHAKSLGHNSKMFHGTWGYVHHVNPTLVASVPPGDLTLESYKEYMKNVSTIDVTPKMFIASEAEDEHWTTVLKCQIAKVILQYIATPSDKDVPIISRPPEVEQISHDRPDITMLKLMIVNG</sequence>